<dbReference type="PROSITE" id="PS50195">
    <property type="entry name" value="PX"/>
    <property type="match status" value="1"/>
</dbReference>
<dbReference type="EMBL" id="MNPL01004907">
    <property type="protein sequence ID" value="OQR76366.1"/>
    <property type="molecule type" value="Genomic_DNA"/>
</dbReference>
<dbReference type="FunCoup" id="A0A1V9XS88">
    <property type="interactions" value="917"/>
</dbReference>
<dbReference type="Pfam" id="PF00787">
    <property type="entry name" value="PX"/>
    <property type="match status" value="1"/>
</dbReference>
<accession>A0A1V9XS88</accession>
<dbReference type="CDD" id="cd06892">
    <property type="entry name" value="PX_SNX5_like"/>
    <property type="match status" value="1"/>
</dbReference>
<evidence type="ECO:0000256" key="2">
    <source>
        <dbReference type="ARBA" id="ARBA00022448"/>
    </source>
</evidence>
<dbReference type="STRING" id="418985.A0A1V9XS88"/>
<keyword evidence="2 3" id="KW-0813">Transport</keyword>
<feature type="domain" description="PX" evidence="4">
    <location>
        <begin position="15"/>
        <end position="162"/>
    </location>
</feature>
<evidence type="ECO:0000313" key="5">
    <source>
        <dbReference type="EMBL" id="OQR76366.1"/>
    </source>
</evidence>
<dbReference type="Proteomes" id="UP000192247">
    <property type="component" value="Unassembled WGS sequence"/>
</dbReference>
<dbReference type="InterPro" id="IPR027267">
    <property type="entry name" value="AH/BAR_dom_sf"/>
</dbReference>
<sequence length="400" mass="46129">MDAARRPRADTVDLSDSAPTLIIEISDALSEREKVKFTVKTRSSLAGFENPDVSVMRQHEEFLWLHSLLEEEERYAGYIIPPAPPRPDFDTSRRKLQQLGESEDTLTLDELNKMKAELEAEYLATFKKTVAMHEIFLQRLAAHSVFRVDSNLHVFLTYGEDLSVRGKNRKERISDLFSSLTRTADSMLLQTTQKDIDGWFEAERVFLVKYFDQLKDVATKADRAAKAHKNLADSFIKVSAPFMAMVDVDLNTDLETFYPKLCETLEKIRKIENRMSSDADLKLTDCLRYYQRDSGAAKDLLYRRFRALANYEAANRHLEKARMKNKDVPAAEVYQKQTCEIYESISIQAKQELKDFSVRRVSHFKKSFMELADLELKHCRAEAALLQEVIGQLKMSTVKK</sequence>
<dbReference type="PANTHER" id="PTHR45850:SF1">
    <property type="entry name" value="SORTING NEXIN 6, ISOFORM B"/>
    <property type="match status" value="1"/>
</dbReference>
<gene>
    <name evidence="5" type="ORF">BIW11_00606</name>
</gene>
<dbReference type="AlphaFoldDB" id="A0A1V9XS88"/>
<evidence type="ECO:0000259" key="4">
    <source>
        <dbReference type="PROSITE" id="PS50195"/>
    </source>
</evidence>
<dbReference type="InterPro" id="IPR036871">
    <property type="entry name" value="PX_dom_sf"/>
</dbReference>
<dbReference type="PIRSF" id="PIRSF036924">
    <property type="entry name" value="Snx5_Snx6"/>
    <property type="match status" value="1"/>
</dbReference>
<dbReference type="InterPro" id="IPR001683">
    <property type="entry name" value="PX_dom"/>
</dbReference>
<comment type="caution">
    <text evidence="5">The sequence shown here is derived from an EMBL/GenBank/DDBJ whole genome shotgun (WGS) entry which is preliminary data.</text>
</comment>
<evidence type="ECO:0000313" key="6">
    <source>
        <dbReference type="Proteomes" id="UP000192247"/>
    </source>
</evidence>
<dbReference type="SUPFAM" id="SSF103657">
    <property type="entry name" value="BAR/IMD domain-like"/>
    <property type="match status" value="1"/>
</dbReference>
<dbReference type="OrthoDB" id="9976382at2759"/>
<evidence type="ECO:0000256" key="3">
    <source>
        <dbReference type="PIRNR" id="PIRNR036924"/>
    </source>
</evidence>
<keyword evidence="3" id="KW-0653">Protein transport</keyword>
<dbReference type="FunFam" id="3.30.1520.10:FF:000001">
    <property type="entry name" value="Sorting nexin"/>
    <property type="match status" value="1"/>
</dbReference>
<dbReference type="SUPFAM" id="SSF64268">
    <property type="entry name" value="PX domain"/>
    <property type="match status" value="1"/>
</dbReference>
<organism evidence="5 6">
    <name type="scientific">Tropilaelaps mercedesae</name>
    <dbReference type="NCBI Taxonomy" id="418985"/>
    <lineage>
        <taxon>Eukaryota</taxon>
        <taxon>Metazoa</taxon>
        <taxon>Ecdysozoa</taxon>
        <taxon>Arthropoda</taxon>
        <taxon>Chelicerata</taxon>
        <taxon>Arachnida</taxon>
        <taxon>Acari</taxon>
        <taxon>Parasitiformes</taxon>
        <taxon>Mesostigmata</taxon>
        <taxon>Gamasina</taxon>
        <taxon>Dermanyssoidea</taxon>
        <taxon>Laelapidae</taxon>
        <taxon>Tropilaelaps</taxon>
    </lineage>
</organism>
<dbReference type="GO" id="GO:0015031">
    <property type="term" value="P:protein transport"/>
    <property type="evidence" value="ECO:0007669"/>
    <property type="project" value="UniProtKB-KW"/>
</dbReference>
<dbReference type="Gene3D" id="1.20.1270.60">
    <property type="entry name" value="Arfaptin homology (AH) domain/BAR domain"/>
    <property type="match status" value="1"/>
</dbReference>
<dbReference type="Pfam" id="PF09325">
    <property type="entry name" value="Vps5"/>
    <property type="match status" value="1"/>
</dbReference>
<dbReference type="Gene3D" id="3.30.1520.10">
    <property type="entry name" value="Phox-like domain"/>
    <property type="match status" value="1"/>
</dbReference>
<dbReference type="PANTHER" id="PTHR45850">
    <property type="entry name" value="SORTING NEXIN FAMILY MEMBER"/>
    <property type="match status" value="1"/>
</dbReference>
<protein>
    <recommendedName>
        <fullName evidence="3">Sorting nexin</fullName>
    </recommendedName>
</protein>
<dbReference type="InterPro" id="IPR014637">
    <property type="entry name" value="SNX5/SNX6/SNX32"/>
</dbReference>
<dbReference type="InParanoid" id="A0A1V9XS88"/>
<comment type="similarity">
    <text evidence="1 3">Belongs to the sorting nexin family.</text>
</comment>
<proteinExistence type="inferred from homology"/>
<dbReference type="InterPro" id="IPR015404">
    <property type="entry name" value="Vps5_C"/>
</dbReference>
<evidence type="ECO:0000256" key="1">
    <source>
        <dbReference type="ARBA" id="ARBA00010883"/>
    </source>
</evidence>
<reference evidence="5 6" key="1">
    <citation type="journal article" date="2017" name="Gigascience">
        <title>Draft genome of the honey bee ectoparasitic mite, Tropilaelaps mercedesae, is shaped by the parasitic life history.</title>
        <authorList>
            <person name="Dong X."/>
            <person name="Armstrong S.D."/>
            <person name="Xia D."/>
            <person name="Makepeace B.L."/>
            <person name="Darby A.C."/>
            <person name="Kadowaki T."/>
        </authorList>
    </citation>
    <scope>NUCLEOTIDE SEQUENCE [LARGE SCALE GENOMIC DNA]</scope>
    <source>
        <strain evidence="5">Wuxi-XJTLU</strain>
    </source>
</reference>
<comment type="function">
    <text evidence="3">Involved in several stages of intracellular trafficking.</text>
</comment>
<keyword evidence="6" id="KW-1185">Reference proteome</keyword>
<name>A0A1V9XS88_9ACAR</name>
<dbReference type="GO" id="GO:0035091">
    <property type="term" value="F:phosphatidylinositol binding"/>
    <property type="evidence" value="ECO:0007669"/>
    <property type="project" value="UniProtKB-UniRule"/>
</dbReference>
<dbReference type="GO" id="GO:0090389">
    <property type="term" value="P:phagosome-lysosome fusion involved in apoptotic cell clearance"/>
    <property type="evidence" value="ECO:0007669"/>
    <property type="project" value="TreeGrafter"/>
</dbReference>